<sequence length="399" mass="44185">YKFVEVEQRESGQMRIHSSTGRTNWWGRPHAALAEYAKLAGKGKGKAEKAQIRRGCRRLALDGVPTAGRKAPDTAKLHRKIWGQRIRKIEKVGFDVLDGMVLQAAKEVTFSLRDDLRRGFQEYALWLTSAERSTPEVLYRITKLWRRRHHEYIRSGVKVSSQMESAGLKAMHFEAMWKDSTSHLDAVEVLNDLRETAKEAFVRIYNSCEEKIARPWQVLQALIMRPPKDGEKQDSAALTGGGDRALALLVRQDLGAVRLEQVRRWARGVEGDSDALHAGNSCPREAAARALGDETSQELGAHSAGALAGAKRFHDSPAFATVARCGKLQPRAWFDDIGPRAAGSFKTVKEGIVEAAKTLKEAREMEGLTATSKSVILSADFSTTKQAAKELSDASVILK</sequence>
<organism evidence="1 2">
    <name type="scientific">Prorocentrum cordatum</name>
    <dbReference type="NCBI Taxonomy" id="2364126"/>
    <lineage>
        <taxon>Eukaryota</taxon>
        <taxon>Sar</taxon>
        <taxon>Alveolata</taxon>
        <taxon>Dinophyceae</taxon>
        <taxon>Prorocentrales</taxon>
        <taxon>Prorocentraceae</taxon>
        <taxon>Prorocentrum</taxon>
    </lineage>
</organism>
<comment type="caution">
    <text evidence="1">The sequence shown here is derived from an EMBL/GenBank/DDBJ whole genome shotgun (WGS) entry which is preliminary data.</text>
</comment>
<proteinExistence type="predicted"/>
<feature type="non-terminal residue" evidence="1">
    <location>
        <position position="399"/>
    </location>
</feature>
<evidence type="ECO:0000313" key="1">
    <source>
        <dbReference type="EMBL" id="CAK0896883.1"/>
    </source>
</evidence>
<dbReference type="EMBL" id="CAUYUJ010020253">
    <property type="protein sequence ID" value="CAK0896883.1"/>
    <property type="molecule type" value="Genomic_DNA"/>
</dbReference>
<protein>
    <recommendedName>
        <fullName evidence="3">50S ribosomal protein L4, chloroplastic</fullName>
    </recommendedName>
</protein>
<dbReference type="Proteomes" id="UP001189429">
    <property type="component" value="Unassembled WGS sequence"/>
</dbReference>
<accession>A0ABN9XBN5</accession>
<name>A0ABN9XBN5_9DINO</name>
<evidence type="ECO:0000313" key="2">
    <source>
        <dbReference type="Proteomes" id="UP001189429"/>
    </source>
</evidence>
<evidence type="ECO:0008006" key="3">
    <source>
        <dbReference type="Google" id="ProtNLM"/>
    </source>
</evidence>
<reference evidence="1" key="1">
    <citation type="submission" date="2023-10" db="EMBL/GenBank/DDBJ databases">
        <authorList>
            <person name="Chen Y."/>
            <person name="Shah S."/>
            <person name="Dougan E. K."/>
            <person name="Thang M."/>
            <person name="Chan C."/>
        </authorList>
    </citation>
    <scope>NUCLEOTIDE SEQUENCE [LARGE SCALE GENOMIC DNA]</scope>
</reference>
<gene>
    <name evidence="1" type="ORF">PCOR1329_LOCUS75223</name>
</gene>
<feature type="non-terminal residue" evidence="1">
    <location>
        <position position="1"/>
    </location>
</feature>
<keyword evidence="2" id="KW-1185">Reference proteome</keyword>